<gene>
    <name evidence="1" type="ORF">C2G38_2031968</name>
</gene>
<organism evidence="1 2">
    <name type="scientific">Gigaspora rosea</name>
    <dbReference type="NCBI Taxonomy" id="44941"/>
    <lineage>
        <taxon>Eukaryota</taxon>
        <taxon>Fungi</taxon>
        <taxon>Fungi incertae sedis</taxon>
        <taxon>Mucoromycota</taxon>
        <taxon>Glomeromycotina</taxon>
        <taxon>Glomeromycetes</taxon>
        <taxon>Diversisporales</taxon>
        <taxon>Gigasporaceae</taxon>
        <taxon>Gigaspora</taxon>
    </lineage>
</organism>
<proteinExistence type="predicted"/>
<evidence type="ECO:0000313" key="1">
    <source>
        <dbReference type="EMBL" id="RIB24362.1"/>
    </source>
</evidence>
<reference evidence="1 2" key="1">
    <citation type="submission" date="2018-06" db="EMBL/GenBank/DDBJ databases">
        <title>Comparative genomics reveals the genomic features of Rhizophagus irregularis, R. cerebriforme, R. diaphanum and Gigaspora rosea, and their symbiotic lifestyle signature.</title>
        <authorList>
            <person name="Morin E."/>
            <person name="San Clemente H."/>
            <person name="Chen E.C.H."/>
            <person name="De La Providencia I."/>
            <person name="Hainaut M."/>
            <person name="Kuo A."/>
            <person name="Kohler A."/>
            <person name="Murat C."/>
            <person name="Tang N."/>
            <person name="Roy S."/>
            <person name="Loubradou J."/>
            <person name="Henrissat B."/>
            <person name="Grigoriev I.V."/>
            <person name="Corradi N."/>
            <person name="Roux C."/>
            <person name="Martin F.M."/>
        </authorList>
    </citation>
    <scope>NUCLEOTIDE SEQUENCE [LARGE SCALE GENOMIC DNA]</scope>
    <source>
        <strain evidence="1 2">DAOM 194757</strain>
    </source>
</reference>
<name>A0A397VRA8_9GLOM</name>
<dbReference type="AlphaFoldDB" id="A0A397VRA8"/>
<dbReference type="InterPro" id="IPR011990">
    <property type="entry name" value="TPR-like_helical_dom_sf"/>
</dbReference>
<evidence type="ECO:0000313" key="2">
    <source>
        <dbReference type="Proteomes" id="UP000266673"/>
    </source>
</evidence>
<dbReference type="EMBL" id="QKWP01000220">
    <property type="protein sequence ID" value="RIB24362.1"/>
    <property type="molecule type" value="Genomic_DNA"/>
</dbReference>
<dbReference type="Gene3D" id="1.25.40.10">
    <property type="entry name" value="Tetratricopeptide repeat domain"/>
    <property type="match status" value="1"/>
</dbReference>
<comment type="caution">
    <text evidence="1">The sequence shown here is derived from an EMBL/GenBank/DDBJ whole genome shotgun (WGS) entry which is preliminary data.</text>
</comment>
<dbReference type="Proteomes" id="UP000266673">
    <property type="component" value="Unassembled WGS sequence"/>
</dbReference>
<keyword evidence="2" id="KW-1185">Reference proteome</keyword>
<dbReference type="OrthoDB" id="2366494at2759"/>
<sequence length="162" mass="19314">MMKALIQFIMNISLLKKTISNQNKEIEDDDNDALNYRIKYKIELYYLSGVGCEQDIDNGYRKIVEAENFHLPDAKSWINKYGEEKDHGAEVAKILLYKDEYDKVIQNLNNQYKNEKNKSEYVRLGLASYCIRRKMFDEALNLLNKSWTIPRQRNFYPKREIN</sequence>
<accession>A0A397VRA8</accession>
<protein>
    <submittedName>
        <fullName evidence="1">Uncharacterized protein</fullName>
    </submittedName>
</protein>